<dbReference type="PROSITE" id="PS00595">
    <property type="entry name" value="AA_TRANSFER_CLASS_5"/>
    <property type="match status" value="1"/>
</dbReference>
<reference evidence="12" key="2">
    <citation type="submission" date="2021-09" db="EMBL/GenBank/DDBJ databases">
        <authorList>
            <person name="Gilroy R."/>
        </authorList>
    </citation>
    <scope>NUCLEOTIDE SEQUENCE</scope>
    <source>
        <strain evidence="12">CHK173-2119</strain>
    </source>
</reference>
<dbReference type="InterPro" id="IPR016454">
    <property type="entry name" value="Cysteine_dSase"/>
</dbReference>
<evidence type="ECO:0000256" key="1">
    <source>
        <dbReference type="ARBA" id="ARBA00001933"/>
    </source>
</evidence>
<dbReference type="FunFam" id="3.40.640.10:FF:000084">
    <property type="entry name" value="IscS-like cysteine desulfurase"/>
    <property type="match status" value="1"/>
</dbReference>
<dbReference type="PANTHER" id="PTHR11601:SF34">
    <property type="entry name" value="CYSTEINE DESULFURASE"/>
    <property type="match status" value="1"/>
</dbReference>
<dbReference type="InterPro" id="IPR000192">
    <property type="entry name" value="Aminotrans_V_dom"/>
</dbReference>
<dbReference type="SUPFAM" id="SSF53383">
    <property type="entry name" value="PLP-dependent transferases"/>
    <property type="match status" value="1"/>
</dbReference>
<evidence type="ECO:0000256" key="10">
    <source>
        <dbReference type="RuleBase" id="RU004504"/>
    </source>
</evidence>
<dbReference type="GO" id="GO:0046872">
    <property type="term" value="F:metal ion binding"/>
    <property type="evidence" value="ECO:0007669"/>
    <property type="project" value="UniProtKB-KW"/>
</dbReference>
<evidence type="ECO:0000256" key="8">
    <source>
        <dbReference type="ARBA" id="ARBA00023014"/>
    </source>
</evidence>
<evidence type="ECO:0000313" key="12">
    <source>
        <dbReference type="EMBL" id="HJE15093.1"/>
    </source>
</evidence>
<dbReference type="EC" id="2.8.1.7" evidence="3"/>
<dbReference type="Gene3D" id="1.10.260.50">
    <property type="match status" value="1"/>
</dbReference>
<evidence type="ECO:0000256" key="2">
    <source>
        <dbReference type="ARBA" id="ARBA00006490"/>
    </source>
</evidence>
<evidence type="ECO:0000256" key="4">
    <source>
        <dbReference type="ARBA" id="ARBA00022679"/>
    </source>
</evidence>
<dbReference type="AlphaFoldDB" id="A0A921B414"/>
<evidence type="ECO:0000256" key="9">
    <source>
        <dbReference type="ARBA" id="ARBA00050776"/>
    </source>
</evidence>
<keyword evidence="7" id="KW-0408">Iron</keyword>
<dbReference type="InterPro" id="IPR020578">
    <property type="entry name" value="Aminotrans_V_PyrdxlP_BS"/>
</dbReference>
<protein>
    <recommendedName>
        <fullName evidence="3">cysteine desulfurase</fullName>
        <ecNumber evidence="3">2.8.1.7</ecNumber>
    </recommendedName>
</protein>
<dbReference type="PANTHER" id="PTHR11601">
    <property type="entry name" value="CYSTEINE DESULFURYLASE FAMILY MEMBER"/>
    <property type="match status" value="1"/>
</dbReference>
<evidence type="ECO:0000256" key="7">
    <source>
        <dbReference type="ARBA" id="ARBA00023004"/>
    </source>
</evidence>
<dbReference type="InterPro" id="IPR015422">
    <property type="entry name" value="PyrdxlP-dep_Trfase_small"/>
</dbReference>
<evidence type="ECO:0000256" key="5">
    <source>
        <dbReference type="ARBA" id="ARBA00022723"/>
    </source>
</evidence>
<accession>A0A921B414</accession>
<keyword evidence="8" id="KW-0411">Iron-sulfur</keyword>
<comment type="catalytic activity">
    <reaction evidence="9">
        <text>(sulfur carrier)-H + L-cysteine = (sulfur carrier)-SH + L-alanine</text>
        <dbReference type="Rhea" id="RHEA:43892"/>
        <dbReference type="Rhea" id="RHEA-COMP:14737"/>
        <dbReference type="Rhea" id="RHEA-COMP:14739"/>
        <dbReference type="ChEBI" id="CHEBI:29917"/>
        <dbReference type="ChEBI" id="CHEBI:35235"/>
        <dbReference type="ChEBI" id="CHEBI:57972"/>
        <dbReference type="ChEBI" id="CHEBI:64428"/>
        <dbReference type="EC" id="2.8.1.7"/>
    </reaction>
</comment>
<keyword evidence="5" id="KW-0479">Metal-binding</keyword>
<gene>
    <name evidence="12" type="ORF">K8W17_03340</name>
</gene>
<evidence type="ECO:0000256" key="6">
    <source>
        <dbReference type="ARBA" id="ARBA00022898"/>
    </source>
</evidence>
<dbReference type="Pfam" id="PF00266">
    <property type="entry name" value="Aminotran_5"/>
    <property type="match status" value="1"/>
</dbReference>
<keyword evidence="4" id="KW-0808">Transferase</keyword>
<dbReference type="EMBL" id="DYXY01000083">
    <property type="protein sequence ID" value="HJE15093.1"/>
    <property type="molecule type" value="Genomic_DNA"/>
</dbReference>
<reference evidence="12" key="1">
    <citation type="journal article" date="2021" name="PeerJ">
        <title>Extensive microbial diversity within the chicken gut microbiome revealed by metagenomics and culture.</title>
        <authorList>
            <person name="Gilroy R."/>
            <person name="Ravi A."/>
            <person name="Getino M."/>
            <person name="Pursley I."/>
            <person name="Horton D.L."/>
            <person name="Alikhan N.F."/>
            <person name="Baker D."/>
            <person name="Gharbi K."/>
            <person name="Hall N."/>
            <person name="Watson M."/>
            <person name="Adriaenssens E.M."/>
            <person name="Foster-Nyarko E."/>
            <person name="Jarju S."/>
            <person name="Secka A."/>
            <person name="Antonio M."/>
            <person name="Oren A."/>
            <person name="Chaudhuri R.R."/>
            <person name="La Ragione R."/>
            <person name="Hildebrand F."/>
            <person name="Pallen M.J."/>
        </authorList>
    </citation>
    <scope>NUCLEOTIDE SEQUENCE</scope>
    <source>
        <strain evidence="12">CHK173-2119</strain>
    </source>
</reference>
<dbReference type="NCBIfam" id="NF002806">
    <property type="entry name" value="PRK02948.1"/>
    <property type="match status" value="1"/>
</dbReference>
<dbReference type="Proteomes" id="UP000774947">
    <property type="component" value="Unassembled WGS sequence"/>
</dbReference>
<comment type="cofactor">
    <cofactor evidence="1 10">
        <name>pyridoxal 5'-phosphate</name>
        <dbReference type="ChEBI" id="CHEBI:597326"/>
    </cofactor>
</comment>
<feature type="domain" description="Aminotransferase class V" evidence="11">
    <location>
        <begin position="5"/>
        <end position="370"/>
    </location>
</feature>
<dbReference type="Gene3D" id="3.40.640.10">
    <property type="entry name" value="Type I PLP-dependent aspartate aminotransferase-like (Major domain)"/>
    <property type="match status" value="1"/>
</dbReference>
<evidence type="ECO:0000313" key="13">
    <source>
        <dbReference type="Proteomes" id="UP000774947"/>
    </source>
</evidence>
<comment type="caution">
    <text evidence="12">The sequence shown here is derived from an EMBL/GenBank/DDBJ whole genome shotgun (WGS) entry which is preliminary data.</text>
</comment>
<keyword evidence="6" id="KW-0663">Pyridoxal phosphate</keyword>
<dbReference type="GO" id="GO:0051536">
    <property type="term" value="F:iron-sulfur cluster binding"/>
    <property type="evidence" value="ECO:0007669"/>
    <property type="project" value="UniProtKB-KW"/>
</dbReference>
<dbReference type="Gene3D" id="3.90.1150.10">
    <property type="entry name" value="Aspartate Aminotransferase, domain 1"/>
    <property type="match status" value="1"/>
</dbReference>
<dbReference type="PIRSF" id="PIRSF005572">
    <property type="entry name" value="NifS"/>
    <property type="match status" value="1"/>
</dbReference>
<comment type="similarity">
    <text evidence="2">Belongs to the class-V pyridoxal-phosphate-dependent aminotransferase family. NifS/IscS subfamily.</text>
</comment>
<proteinExistence type="inferred from homology"/>
<dbReference type="GO" id="GO:0031071">
    <property type="term" value="F:cysteine desulfurase activity"/>
    <property type="evidence" value="ECO:0007669"/>
    <property type="project" value="UniProtKB-EC"/>
</dbReference>
<evidence type="ECO:0000259" key="11">
    <source>
        <dbReference type="Pfam" id="PF00266"/>
    </source>
</evidence>
<organism evidence="12 13">
    <name type="scientific">Lapidilactobacillus dextrinicus</name>
    <dbReference type="NCBI Taxonomy" id="51664"/>
    <lineage>
        <taxon>Bacteria</taxon>
        <taxon>Bacillati</taxon>
        <taxon>Bacillota</taxon>
        <taxon>Bacilli</taxon>
        <taxon>Lactobacillales</taxon>
        <taxon>Lactobacillaceae</taxon>
        <taxon>Lapidilactobacillus</taxon>
    </lineage>
</organism>
<name>A0A921B414_9LACO</name>
<evidence type="ECO:0000256" key="3">
    <source>
        <dbReference type="ARBA" id="ARBA00012239"/>
    </source>
</evidence>
<dbReference type="InterPro" id="IPR015424">
    <property type="entry name" value="PyrdxlP-dep_Trfase"/>
</dbReference>
<dbReference type="InterPro" id="IPR015421">
    <property type="entry name" value="PyrdxlP-dep_Trfase_major"/>
</dbReference>
<sequence length="383" mass="41384">MTHYYFDNAATTPMSPTVVTAMSQALADDFGNASSTHYFGRQSHHLLDQSRQVIANSIHAKTDEIIFTSGGTEGDNTAILGTAVSYREHGKHIITTQIEHPAVLKTMSFLEKLGYDITYLPVDEHGLVTAEQVKAALRPDTILVSIMTGNNEIGTIEPIAEIGAVLKDHQAIFHTDAVQAYGILDIDVQKMGVDLLSISGHKLHGPKGIGFLYMNEKVNLEPFMHGGEQEHLRRAGTENIPSIIGLAQAVKDLTPANKKAKREKLQSLKATLIADLKANKVDFAINGPQPDQALPHVLNIWIKGLPSTLALMNLDLKGFAVSAGSACTAGSLEPSHVLTAITGDQDAPQISESLRVSFGDQNTEESVHLLAQAITEVTQDYLN</sequence>